<keyword evidence="2" id="KW-0677">Repeat</keyword>
<dbReference type="InterPro" id="IPR015915">
    <property type="entry name" value="Kelch-typ_b-propeller"/>
</dbReference>
<dbReference type="SUPFAM" id="SSF50965">
    <property type="entry name" value="Galactose oxidase, central domain"/>
    <property type="match status" value="1"/>
</dbReference>
<evidence type="ECO:0000313" key="3">
    <source>
        <dbReference type="EMBL" id="KAF9065817.1"/>
    </source>
</evidence>
<evidence type="ECO:0008006" key="5">
    <source>
        <dbReference type="Google" id="ProtNLM"/>
    </source>
</evidence>
<dbReference type="Gene3D" id="2.120.10.80">
    <property type="entry name" value="Kelch-type beta propeller"/>
    <property type="match status" value="2"/>
</dbReference>
<dbReference type="AlphaFoldDB" id="A0A9P5PNQ2"/>
<name>A0A9P5PNQ2_9AGAR</name>
<evidence type="ECO:0000313" key="4">
    <source>
        <dbReference type="Proteomes" id="UP000772434"/>
    </source>
</evidence>
<dbReference type="Pfam" id="PF24681">
    <property type="entry name" value="Kelch_KLHDC2_KLHL20_DRC7"/>
    <property type="match status" value="1"/>
</dbReference>
<organism evidence="3 4">
    <name type="scientific">Rhodocollybia butyracea</name>
    <dbReference type="NCBI Taxonomy" id="206335"/>
    <lineage>
        <taxon>Eukaryota</taxon>
        <taxon>Fungi</taxon>
        <taxon>Dikarya</taxon>
        <taxon>Basidiomycota</taxon>
        <taxon>Agaricomycotina</taxon>
        <taxon>Agaricomycetes</taxon>
        <taxon>Agaricomycetidae</taxon>
        <taxon>Agaricales</taxon>
        <taxon>Marasmiineae</taxon>
        <taxon>Omphalotaceae</taxon>
        <taxon>Rhodocollybia</taxon>
    </lineage>
</organism>
<accession>A0A9P5PNQ2</accession>
<keyword evidence="4" id="KW-1185">Reference proteome</keyword>
<comment type="caution">
    <text evidence="3">The sequence shown here is derived from an EMBL/GenBank/DDBJ whole genome shotgun (WGS) entry which is preliminary data.</text>
</comment>
<sequence>MQVWNDKTYLFVGTRTLHVFDLVSEEWFFLTTTLRRGMQWPYSLEGNLQSFNTAVLDDKLYVFGGEDGENPLGQNILVVLDLSTNEWEHLSGTSDHRSQSFEPNLRSLCCMWAVPHQRKIYILYGNANRIKARYESAPGGADNDYTYDDFWSYHVDNRKWERERLRGNYPSPRTEAASVFSNASGKAVVYGGYHGSLPTVENAPGHPNQKFKFSFFGDTFVYNPDTNIWKHVLVRGFPSYRAMSTFASDPDTGKIYLSGGYSDSDFVPSKNIGIRVYHDVWTLKLDLPGGHWNPQDLTRDLRAEKMGPWMRCFTCGNCGITWQKCAGACGGKYFFCSKECQISGWKEHKEKHGCRKL</sequence>
<dbReference type="OrthoDB" id="432528at2759"/>
<dbReference type="EMBL" id="JADNRY010000097">
    <property type="protein sequence ID" value="KAF9065817.1"/>
    <property type="molecule type" value="Genomic_DNA"/>
</dbReference>
<dbReference type="InterPro" id="IPR011043">
    <property type="entry name" value="Gal_Oxase/kelch_b-propeller"/>
</dbReference>
<dbReference type="PANTHER" id="PTHR46093:SF18">
    <property type="entry name" value="FIBRONECTIN TYPE-III DOMAIN-CONTAINING PROTEIN"/>
    <property type="match status" value="1"/>
</dbReference>
<gene>
    <name evidence="3" type="ORF">BDP27DRAFT_1269124</name>
</gene>
<reference evidence="3" key="1">
    <citation type="submission" date="2020-11" db="EMBL/GenBank/DDBJ databases">
        <authorList>
            <consortium name="DOE Joint Genome Institute"/>
            <person name="Ahrendt S."/>
            <person name="Riley R."/>
            <person name="Andreopoulos W."/>
            <person name="Labutti K."/>
            <person name="Pangilinan J."/>
            <person name="Ruiz-Duenas F.J."/>
            <person name="Barrasa J.M."/>
            <person name="Sanchez-Garcia M."/>
            <person name="Camarero S."/>
            <person name="Miyauchi S."/>
            <person name="Serrano A."/>
            <person name="Linde D."/>
            <person name="Babiker R."/>
            <person name="Drula E."/>
            <person name="Ayuso-Fernandez I."/>
            <person name="Pacheco R."/>
            <person name="Padilla G."/>
            <person name="Ferreira P."/>
            <person name="Barriuso J."/>
            <person name="Kellner H."/>
            <person name="Castanera R."/>
            <person name="Alfaro M."/>
            <person name="Ramirez L."/>
            <person name="Pisabarro A.G."/>
            <person name="Kuo A."/>
            <person name="Tritt A."/>
            <person name="Lipzen A."/>
            <person name="He G."/>
            <person name="Yan M."/>
            <person name="Ng V."/>
            <person name="Cullen D."/>
            <person name="Martin F."/>
            <person name="Rosso M.-N."/>
            <person name="Henrissat B."/>
            <person name="Hibbett D."/>
            <person name="Martinez A.T."/>
            <person name="Grigoriev I.V."/>
        </authorList>
    </citation>
    <scope>NUCLEOTIDE SEQUENCE</scope>
    <source>
        <strain evidence="3">AH 40177</strain>
    </source>
</reference>
<protein>
    <recommendedName>
        <fullName evidence="5">Galactose oxidase</fullName>
    </recommendedName>
</protein>
<dbReference type="PANTHER" id="PTHR46093">
    <property type="entry name" value="ACYL-COA-BINDING DOMAIN-CONTAINING PROTEIN 5"/>
    <property type="match status" value="1"/>
</dbReference>
<proteinExistence type="predicted"/>
<evidence type="ECO:0000256" key="2">
    <source>
        <dbReference type="ARBA" id="ARBA00022737"/>
    </source>
</evidence>
<dbReference type="Proteomes" id="UP000772434">
    <property type="component" value="Unassembled WGS sequence"/>
</dbReference>
<evidence type="ECO:0000256" key="1">
    <source>
        <dbReference type="ARBA" id="ARBA00022441"/>
    </source>
</evidence>
<keyword evidence="1" id="KW-0880">Kelch repeat</keyword>